<dbReference type="InterPro" id="IPR007157">
    <property type="entry name" value="PspA_VIPP1"/>
</dbReference>
<evidence type="ECO:0008006" key="5">
    <source>
        <dbReference type="Google" id="ProtNLM"/>
    </source>
</evidence>
<evidence type="ECO:0000313" key="3">
    <source>
        <dbReference type="EMBL" id="GGG00494.1"/>
    </source>
</evidence>
<reference evidence="3" key="1">
    <citation type="journal article" date="2014" name="Int. J. Syst. Evol. Microbiol.">
        <title>Complete genome sequence of Corynebacterium casei LMG S-19264T (=DSM 44701T), isolated from a smear-ripened cheese.</title>
        <authorList>
            <consortium name="US DOE Joint Genome Institute (JGI-PGF)"/>
            <person name="Walter F."/>
            <person name="Albersmeier A."/>
            <person name="Kalinowski J."/>
            <person name="Ruckert C."/>
        </authorList>
    </citation>
    <scope>NUCLEOTIDE SEQUENCE</scope>
    <source>
        <strain evidence="3">CGMCC 1.12987</strain>
    </source>
</reference>
<keyword evidence="2" id="KW-0175">Coiled coil</keyword>
<keyword evidence="4" id="KW-1185">Reference proteome</keyword>
<accession>A0A917CW95</accession>
<dbReference type="Pfam" id="PF04012">
    <property type="entry name" value="PspA_IM30"/>
    <property type="match status" value="1"/>
</dbReference>
<dbReference type="AlphaFoldDB" id="A0A917CW95"/>
<sequence length="218" mass="25190">MGIFGRVKEIASADMHSMLDRFEDPISMAKQYIRLIEEQIDKAREALTGQLAAEQQYDLLVLQTKEIVNKRFRQAELAVDRGEDGIAELALQDKLHHQKLLQTYEEQRDLIRKQAAALNEEIVRLADIHQELQSKLFFLLSRAHAARALEESASAFPSFETDKITRGFSRMEERVWRMEAGAHAYRQTSVQSQDELNRLDQHDEVRAELEKLKASRGK</sequence>
<dbReference type="EMBL" id="BMGR01000004">
    <property type="protein sequence ID" value="GGG00494.1"/>
    <property type="molecule type" value="Genomic_DNA"/>
</dbReference>
<protein>
    <recommendedName>
        <fullName evidence="5">Phage shock protein A</fullName>
    </recommendedName>
</protein>
<evidence type="ECO:0000256" key="2">
    <source>
        <dbReference type="SAM" id="Coils"/>
    </source>
</evidence>
<reference evidence="3" key="2">
    <citation type="submission" date="2020-09" db="EMBL/GenBank/DDBJ databases">
        <authorList>
            <person name="Sun Q."/>
            <person name="Zhou Y."/>
        </authorList>
    </citation>
    <scope>NUCLEOTIDE SEQUENCE</scope>
    <source>
        <strain evidence="3">CGMCC 1.12987</strain>
    </source>
</reference>
<proteinExistence type="inferred from homology"/>
<organism evidence="3 4">
    <name type="scientific">Paenibacillus abyssi</name>
    <dbReference type="NCBI Taxonomy" id="1340531"/>
    <lineage>
        <taxon>Bacteria</taxon>
        <taxon>Bacillati</taxon>
        <taxon>Bacillota</taxon>
        <taxon>Bacilli</taxon>
        <taxon>Bacillales</taxon>
        <taxon>Paenibacillaceae</taxon>
        <taxon>Paenibacillus</taxon>
    </lineage>
</organism>
<dbReference type="PANTHER" id="PTHR31088">
    <property type="entry name" value="MEMBRANE-ASSOCIATED PROTEIN VIPP1, CHLOROPLASTIC"/>
    <property type="match status" value="1"/>
</dbReference>
<dbReference type="PANTHER" id="PTHR31088:SF6">
    <property type="entry name" value="PHAGE SHOCK PROTEIN A"/>
    <property type="match status" value="1"/>
</dbReference>
<dbReference type="Proteomes" id="UP000644756">
    <property type="component" value="Unassembled WGS sequence"/>
</dbReference>
<gene>
    <name evidence="3" type="ORF">GCM10010916_17090</name>
</gene>
<evidence type="ECO:0000256" key="1">
    <source>
        <dbReference type="ARBA" id="ARBA00043985"/>
    </source>
</evidence>
<comment type="similarity">
    <text evidence="1">Belongs to the PspA/Vipp/IM30 family.</text>
</comment>
<feature type="coiled-coil region" evidence="2">
    <location>
        <begin position="101"/>
        <end position="135"/>
    </location>
</feature>
<evidence type="ECO:0000313" key="4">
    <source>
        <dbReference type="Proteomes" id="UP000644756"/>
    </source>
</evidence>
<name>A0A917CW95_9BACL</name>
<dbReference type="RefSeq" id="WP_188530618.1">
    <property type="nucleotide sequence ID" value="NZ_BMGR01000004.1"/>
</dbReference>
<comment type="caution">
    <text evidence="3">The sequence shown here is derived from an EMBL/GenBank/DDBJ whole genome shotgun (WGS) entry which is preliminary data.</text>
</comment>